<dbReference type="GO" id="GO:0032993">
    <property type="term" value="C:protein-DNA complex"/>
    <property type="evidence" value="ECO:0007669"/>
    <property type="project" value="TreeGrafter"/>
</dbReference>
<dbReference type="InterPro" id="IPR000847">
    <property type="entry name" value="LysR_HTH_N"/>
</dbReference>
<dbReference type="PRINTS" id="PR00039">
    <property type="entry name" value="HTHLYSR"/>
</dbReference>
<dbReference type="FunFam" id="1.10.10.10:FF:000001">
    <property type="entry name" value="LysR family transcriptional regulator"/>
    <property type="match status" value="1"/>
</dbReference>
<evidence type="ECO:0000256" key="1">
    <source>
        <dbReference type="ARBA" id="ARBA00009437"/>
    </source>
</evidence>
<dbReference type="InterPro" id="IPR005119">
    <property type="entry name" value="LysR_subst-bd"/>
</dbReference>
<comment type="similarity">
    <text evidence="1">Belongs to the LysR transcriptional regulatory family.</text>
</comment>
<dbReference type="AlphaFoldDB" id="A0A242MEJ5"/>
<protein>
    <submittedName>
        <fullName evidence="6">LysR family transcriptional regulator YnfL</fullName>
    </submittedName>
</protein>
<dbReference type="EMBL" id="NBTZ01000112">
    <property type="protein sequence ID" value="OTP69724.1"/>
    <property type="molecule type" value="Genomic_DNA"/>
</dbReference>
<dbReference type="Pfam" id="PF00126">
    <property type="entry name" value="HTH_1"/>
    <property type="match status" value="1"/>
</dbReference>
<keyword evidence="3" id="KW-0238">DNA-binding</keyword>
<evidence type="ECO:0000313" key="6">
    <source>
        <dbReference type="EMBL" id="OTP69724.1"/>
    </source>
</evidence>
<dbReference type="PANTHER" id="PTHR30346">
    <property type="entry name" value="TRANSCRIPTIONAL DUAL REGULATOR HCAR-RELATED"/>
    <property type="match status" value="1"/>
</dbReference>
<accession>A0A242MEJ5</accession>
<sequence length="292" mass="31649">MDLRHLRYFVAVAEEKHFGRAAQRLHIVQPALSMQIRSLEEEIGGALFVRTSRNVELTQAGSLLLVEARRTLAQAERTKDIVQRSLRGETGTVRVGFAGNAVVTGKLTDNLRAFRQRYPDAELQPVEMSPHLQSEAILAGQLDVGYSPSLGSAPDPRLIVEKIGAWPLLIAMAEDHPLAKKKRVSVKSLVSETLILYGLNEGEKSVAMLSAQMGTQSKAVHRVSSTLTVLALAGAGFGVAIVPAPVARVAIPNLTYRPIIETEMSADLMLLSRANETSGAVLAFLALARENR</sequence>
<dbReference type="Proteomes" id="UP000195221">
    <property type="component" value="Unassembled WGS sequence"/>
</dbReference>
<dbReference type="GO" id="GO:0003700">
    <property type="term" value="F:DNA-binding transcription factor activity"/>
    <property type="evidence" value="ECO:0007669"/>
    <property type="project" value="InterPro"/>
</dbReference>
<proteinExistence type="inferred from homology"/>
<dbReference type="SUPFAM" id="SSF53850">
    <property type="entry name" value="Periplasmic binding protein-like II"/>
    <property type="match status" value="1"/>
</dbReference>
<dbReference type="GO" id="GO:0003677">
    <property type="term" value="F:DNA binding"/>
    <property type="evidence" value="ECO:0007669"/>
    <property type="project" value="UniProtKB-KW"/>
</dbReference>
<evidence type="ECO:0000259" key="5">
    <source>
        <dbReference type="PROSITE" id="PS50931"/>
    </source>
</evidence>
<dbReference type="CDD" id="cd08414">
    <property type="entry name" value="PBP2_LTTR_aromatics_like"/>
    <property type="match status" value="1"/>
</dbReference>
<reference evidence="6 7" key="1">
    <citation type="submission" date="2017-03" db="EMBL/GenBank/DDBJ databases">
        <title>Genome analysis of strain PAMC 26577.</title>
        <authorList>
            <person name="Oh H.-M."/>
            <person name="Yang J.-A."/>
        </authorList>
    </citation>
    <scope>NUCLEOTIDE SEQUENCE [LARGE SCALE GENOMIC DNA]</scope>
    <source>
        <strain evidence="6 7">PAMC 26577</strain>
    </source>
</reference>
<dbReference type="PANTHER" id="PTHR30346:SF0">
    <property type="entry name" value="HCA OPERON TRANSCRIPTIONAL ACTIVATOR HCAR"/>
    <property type="match status" value="1"/>
</dbReference>
<dbReference type="Pfam" id="PF03466">
    <property type="entry name" value="LysR_substrate"/>
    <property type="match status" value="1"/>
</dbReference>
<dbReference type="RefSeq" id="WP_075360408.1">
    <property type="nucleotide sequence ID" value="NZ_MSRG01000091.1"/>
</dbReference>
<dbReference type="InterPro" id="IPR036388">
    <property type="entry name" value="WH-like_DNA-bd_sf"/>
</dbReference>
<organism evidence="6 7">
    <name type="scientific">Caballeronia sordidicola</name>
    <name type="common">Burkholderia sordidicola</name>
    <dbReference type="NCBI Taxonomy" id="196367"/>
    <lineage>
        <taxon>Bacteria</taxon>
        <taxon>Pseudomonadati</taxon>
        <taxon>Pseudomonadota</taxon>
        <taxon>Betaproteobacteria</taxon>
        <taxon>Burkholderiales</taxon>
        <taxon>Burkholderiaceae</taxon>
        <taxon>Caballeronia</taxon>
    </lineage>
</organism>
<evidence type="ECO:0000256" key="2">
    <source>
        <dbReference type="ARBA" id="ARBA00023015"/>
    </source>
</evidence>
<evidence type="ECO:0000256" key="3">
    <source>
        <dbReference type="ARBA" id="ARBA00023125"/>
    </source>
</evidence>
<feature type="domain" description="HTH lysR-type" evidence="5">
    <location>
        <begin position="1"/>
        <end position="58"/>
    </location>
</feature>
<dbReference type="SUPFAM" id="SSF46785">
    <property type="entry name" value="Winged helix' DNA-binding domain"/>
    <property type="match status" value="1"/>
</dbReference>
<dbReference type="InterPro" id="IPR036390">
    <property type="entry name" value="WH_DNA-bd_sf"/>
</dbReference>
<dbReference type="PROSITE" id="PS50931">
    <property type="entry name" value="HTH_LYSR"/>
    <property type="match status" value="1"/>
</dbReference>
<evidence type="ECO:0000313" key="7">
    <source>
        <dbReference type="Proteomes" id="UP000195221"/>
    </source>
</evidence>
<keyword evidence="4" id="KW-0804">Transcription</keyword>
<comment type="caution">
    <text evidence="6">The sequence shown here is derived from an EMBL/GenBank/DDBJ whole genome shotgun (WGS) entry which is preliminary data.</text>
</comment>
<gene>
    <name evidence="6" type="ORF">PAMC26577_28810</name>
</gene>
<name>A0A242MEJ5_CABSO</name>
<dbReference type="Gene3D" id="1.10.10.10">
    <property type="entry name" value="Winged helix-like DNA-binding domain superfamily/Winged helix DNA-binding domain"/>
    <property type="match status" value="1"/>
</dbReference>
<evidence type="ECO:0000256" key="4">
    <source>
        <dbReference type="ARBA" id="ARBA00023163"/>
    </source>
</evidence>
<dbReference type="Gene3D" id="3.40.190.10">
    <property type="entry name" value="Periplasmic binding protein-like II"/>
    <property type="match status" value="2"/>
</dbReference>
<keyword evidence="2" id="KW-0805">Transcription regulation</keyword>